<organism evidence="1 2">
    <name type="scientific">Aneurinibacillus thermoaerophilus</name>
    <dbReference type="NCBI Taxonomy" id="143495"/>
    <lineage>
        <taxon>Bacteria</taxon>
        <taxon>Bacillati</taxon>
        <taxon>Bacillota</taxon>
        <taxon>Bacilli</taxon>
        <taxon>Bacillales</taxon>
        <taxon>Paenibacillaceae</taxon>
        <taxon>Aneurinibacillus group</taxon>
        <taxon>Aneurinibacillus</taxon>
    </lineage>
</organism>
<dbReference type="GO" id="GO:0005829">
    <property type="term" value="C:cytosol"/>
    <property type="evidence" value="ECO:0007669"/>
    <property type="project" value="TreeGrafter"/>
</dbReference>
<reference evidence="1 2" key="1">
    <citation type="submission" date="2016-10" db="EMBL/GenBank/DDBJ databases">
        <authorList>
            <person name="de Groot N.N."/>
        </authorList>
    </citation>
    <scope>NUCLEOTIDE SEQUENCE [LARGE SCALE GENOMIC DNA]</scope>
    <source>
        <strain evidence="1 2">L 420-91</strain>
    </source>
</reference>
<dbReference type="SFLD" id="SFLDG01129">
    <property type="entry name" value="C1.5:_HAD__Beta-PGM__Phosphata"/>
    <property type="match status" value="1"/>
</dbReference>
<evidence type="ECO:0000313" key="1">
    <source>
        <dbReference type="EMBL" id="SDH20929.1"/>
    </source>
</evidence>
<dbReference type="EMBL" id="FNDE01000016">
    <property type="protein sequence ID" value="SDH20929.1"/>
    <property type="molecule type" value="Genomic_DNA"/>
</dbReference>
<dbReference type="InterPro" id="IPR023214">
    <property type="entry name" value="HAD_sf"/>
</dbReference>
<name>A0A1G8AJ66_ANETH</name>
<dbReference type="SFLD" id="SFLDS00003">
    <property type="entry name" value="Haloacid_Dehalogenase"/>
    <property type="match status" value="1"/>
</dbReference>
<dbReference type="GO" id="GO:0008967">
    <property type="term" value="F:phosphoglycolate phosphatase activity"/>
    <property type="evidence" value="ECO:0007669"/>
    <property type="project" value="TreeGrafter"/>
</dbReference>
<proteinExistence type="predicted"/>
<dbReference type="NCBIfam" id="TIGR01509">
    <property type="entry name" value="HAD-SF-IA-v3"/>
    <property type="match status" value="1"/>
</dbReference>
<dbReference type="PANTHER" id="PTHR43434:SF26">
    <property type="entry name" value="PYROPHOSPHATASE PPAX"/>
    <property type="match status" value="1"/>
</dbReference>
<protein>
    <submittedName>
        <fullName evidence="1">Pyrophosphatase PpaX</fullName>
    </submittedName>
</protein>
<dbReference type="AlphaFoldDB" id="A0A1G8AJ66"/>
<dbReference type="GO" id="GO:0006281">
    <property type="term" value="P:DNA repair"/>
    <property type="evidence" value="ECO:0007669"/>
    <property type="project" value="TreeGrafter"/>
</dbReference>
<dbReference type="InterPro" id="IPR050155">
    <property type="entry name" value="HAD-like_hydrolase_sf"/>
</dbReference>
<dbReference type="InterPro" id="IPR036412">
    <property type="entry name" value="HAD-like_sf"/>
</dbReference>
<dbReference type="InterPro" id="IPR023198">
    <property type="entry name" value="PGP-like_dom2"/>
</dbReference>
<dbReference type="PANTHER" id="PTHR43434">
    <property type="entry name" value="PHOSPHOGLYCOLATE PHOSPHATASE"/>
    <property type="match status" value="1"/>
</dbReference>
<accession>A0A1G8AJ66</accession>
<sequence>MSHFRYLLFDLDGTLLDSRDPIIDAVYATAEAYVPGLFTREEILARFGESFDDFLDVIDKALGSFYSREQILQYYFKRMDAHHDRTVRLFPGVAEGLQQLKAFGCKLGIVTNKQRDFTMRGLNIAGIFPLFDSIVTLDDVAAGKPSAEPVLRAVAELSADLHETAFIGDSKYDLLAARAAGVAAIFMNWYGMEHGVTVCPDYYFLNFGDLVSELVLEKAK</sequence>
<dbReference type="RefSeq" id="WP_057897280.1">
    <property type="nucleotide sequence ID" value="NZ_FNDE01000016.1"/>
</dbReference>
<dbReference type="Proteomes" id="UP000198956">
    <property type="component" value="Unassembled WGS sequence"/>
</dbReference>
<dbReference type="PRINTS" id="PR00413">
    <property type="entry name" value="HADHALOGNASE"/>
</dbReference>
<dbReference type="InterPro" id="IPR006439">
    <property type="entry name" value="HAD-SF_hydro_IA"/>
</dbReference>
<dbReference type="InterPro" id="IPR041492">
    <property type="entry name" value="HAD_2"/>
</dbReference>
<dbReference type="NCBIfam" id="TIGR01549">
    <property type="entry name" value="HAD-SF-IA-v1"/>
    <property type="match status" value="1"/>
</dbReference>
<gene>
    <name evidence="1" type="ORF">SAMN04489735_101623</name>
</gene>
<dbReference type="SUPFAM" id="SSF56784">
    <property type="entry name" value="HAD-like"/>
    <property type="match status" value="1"/>
</dbReference>
<dbReference type="Gene3D" id="3.40.50.1000">
    <property type="entry name" value="HAD superfamily/HAD-like"/>
    <property type="match status" value="1"/>
</dbReference>
<dbReference type="Gene3D" id="1.10.150.240">
    <property type="entry name" value="Putative phosphatase, domain 2"/>
    <property type="match status" value="1"/>
</dbReference>
<dbReference type="OrthoDB" id="9807630at2"/>
<dbReference type="Pfam" id="PF13419">
    <property type="entry name" value="HAD_2"/>
    <property type="match status" value="1"/>
</dbReference>
<evidence type="ECO:0000313" key="2">
    <source>
        <dbReference type="Proteomes" id="UP000198956"/>
    </source>
</evidence>